<dbReference type="InterPro" id="IPR019844">
    <property type="entry name" value="CSD_CS"/>
</dbReference>
<dbReference type="SMART" id="SM00357">
    <property type="entry name" value="CSP"/>
    <property type="match status" value="1"/>
</dbReference>
<dbReference type="CDD" id="cd04458">
    <property type="entry name" value="CSP_CDS"/>
    <property type="match status" value="1"/>
</dbReference>
<evidence type="ECO:0000259" key="5">
    <source>
        <dbReference type="PROSITE" id="PS51857"/>
    </source>
</evidence>
<dbReference type="RefSeq" id="WP_052548281.1">
    <property type="nucleotide sequence ID" value="NZ_JMCC02000023.1"/>
</dbReference>
<dbReference type="AlphaFoldDB" id="A0A0C1ZIY5"/>
<dbReference type="Pfam" id="PF00313">
    <property type="entry name" value="CSD"/>
    <property type="match status" value="1"/>
</dbReference>
<evidence type="ECO:0000313" key="7">
    <source>
        <dbReference type="Proteomes" id="UP000031599"/>
    </source>
</evidence>
<evidence type="ECO:0000256" key="1">
    <source>
        <dbReference type="ARBA" id="ARBA00004496"/>
    </source>
</evidence>
<feature type="region of interest" description="Disordered" evidence="4">
    <location>
        <begin position="46"/>
        <end position="67"/>
    </location>
</feature>
<evidence type="ECO:0000256" key="3">
    <source>
        <dbReference type="RuleBase" id="RU000408"/>
    </source>
</evidence>
<dbReference type="InterPro" id="IPR012340">
    <property type="entry name" value="NA-bd_OB-fold"/>
</dbReference>
<gene>
    <name evidence="6" type="ORF">DB30_03195</name>
</gene>
<keyword evidence="2" id="KW-0963">Cytoplasm</keyword>
<evidence type="ECO:0000256" key="4">
    <source>
        <dbReference type="SAM" id="MobiDB-lite"/>
    </source>
</evidence>
<comment type="subcellular location">
    <subcellularLocation>
        <location evidence="1 3">Cytoplasm</location>
    </subcellularLocation>
</comment>
<dbReference type="SUPFAM" id="SSF50249">
    <property type="entry name" value="Nucleic acid-binding proteins"/>
    <property type="match status" value="1"/>
</dbReference>
<comment type="caution">
    <text evidence="6">The sequence shown here is derived from an EMBL/GenBank/DDBJ whole genome shotgun (WGS) entry which is preliminary data.</text>
</comment>
<reference evidence="6 7" key="1">
    <citation type="submission" date="2014-12" db="EMBL/GenBank/DDBJ databases">
        <title>Genome assembly of Enhygromyxa salina DSM 15201.</title>
        <authorList>
            <person name="Sharma G."/>
            <person name="Subramanian S."/>
        </authorList>
    </citation>
    <scope>NUCLEOTIDE SEQUENCE [LARGE SCALE GENOMIC DNA]</scope>
    <source>
        <strain evidence="6 7">DSM 15201</strain>
    </source>
</reference>
<dbReference type="InterPro" id="IPR012156">
    <property type="entry name" value="Cold_shock_CspA"/>
</dbReference>
<dbReference type="PIRSF" id="PIRSF002599">
    <property type="entry name" value="Cold_shock_A"/>
    <property type="match status" value="1"/>
</dbReference>
<evidence type="ECO:0000256" key="2">
    <source>
        <dbReference type="ARBA" id="ARBA00022490"/>
    </source>
</evidence>
<evidence type="ECO:0000313" key="6">
    <source>
        <dbReference type="EMBL" id="KIG17494.1"/>
    </source>
</evidence>
<dbReference type="PROSITE" id="PS00352">
    <property type="entry name" value="CSD_1"/>
    <property type="match status" value="1"/>
</dbReference>
<dbReference type="Proteomes" id="UP000031599">
    <property type="component" value="Unassembled WGS sequence"/>
</dbReference>
<accession>A0A0C1ZIY5</accession>
<dbReference type="PANTHER" id="PTHR11544">
    <property type="entry name" value="COLD SHOCK DOMAIN CONTAINING PROTEINS"/>
    <property type="match status" value="1"/>
</dbReference>
<name>A0A0C1ZIY5_9BACT</name>
<feature type="compositionally biased region" description="Basic and acidic residues" evidence="4">
    <location>
        <begin position="55"/>
        <end position="67"/>
    </location>
</feature>
<feature type="domain" description="CSD" evidence="5">
    <location>
        <begin position="1"/>
        <end position="64"/>
    </location>
</feature>
<proteinExistence type="predicted"/>
<organism evidence="6 7">
    <name type="scientific">Enhygromyxa salina</name>
    <dbReference type="NCBI Taxonomy" id="215803"/>
    <lineage>
        <taxon>Bacteria</taxon>
        <taxon>Pseudomonadati</taxon>
        <taxon>Myxococcota</taxon>
        <taxon>Polyangia</taxon>
        <taxon>Nannocystales</taxon>
        <taxon>Nannocystaceae</taxon>
        <taxon>Enhygromyxa</taxon>
    </lineage>
</organism>
<dbReference type="GO" id="GO:0003676">
    <property type="term" value="F:nucleic acid binding"/>
    <property type="evidence" value="ECO:0007669"/>
    <property type="project" value="InterPro"/>
</dbReference>
<dbReference type="EMBL" id="JMCC02000023">
    <property type="protein sequence ID" value="KIG17494.1"/>
    <property type="molecule type" value="Genomic_DNA"/>
</dbReference>
<dbReference type="InterPro" id="IPR050181">
    <property type="entry name" value="Cold_shock_domain"/>
</dbReference>
<dbReference type="PROSITE" id="PS51857">
    <property type="entry name" value="CSD_2"/>
    <property type="match status" value="1"/>
</dbReference>
<sequence length="67" mass="7349">MAEGTIKRLTDKGFGFIDTGTGKDMFFHMSNVEGARFDELREGQKVTFNAGEGPKGPRAENVRVLEG</sequence>
<protein>
    <submittedName>
        <fullName evidence="6">Cold shock protein CspA</fullName>
    </submittedName>
</protein>
<dbReference type="InterPro" id="IPR002059">
    <property type="entry name" value="CSP_DNA-bd"/>
</dbReference>
<dbReference type="GO" id="GO:0005829">
    <property type="term" value="C:cytosol"/>
    <property type="evidence" value="ECO:0007669"/>
    <property type="project" value="UniProtKB-ARBA"/>
</dbReference>
<dbReference type="InterPro" id="IPR011129">
    <property type="entry name" value="CSD"/>
</dbReference>
<dbReference type="Gene3D" id="2.40.50.140">
    <property type="entry name" value="Nucleic acid-binding proteins"/>
    <property type="match status" value="1"/>
</dbReference>